<keyword evidence="4" id="KW-1185">Reference proteome</keyword>
<dbReference type="EMBL" id="CP061081">
    <property type="protein sequence ID" value="QNT07674.1"/>
    <property type="molecule type" value="Genomic_DNA"/>
</dbReference>
<gene>
    <name evidence="3" type="ORF">IBG28_08765</name>
</gene>
<keyword evidence="2" id="KW-1133">Transmembrane helix</keyword>
<organism evidence="3 4">
    <name type="scientific">Marinomonas arctica</name>
    <dbReference type="NCBI Taxonomy" id="383750"/>
    <lineage>
        <taxon>Bacteria</taxon>
        <taxon>Pseudomonadati</taxon>
        <taxon>Pseudomonadota</taxon>
        <taxon>Gammaproteobacteria</taxon>
        <taxon>Oceanospirillales</taxon>
        <taxon>Oceanospirillaceae</taxon>
        <taxon>Marinomonas</taxon>
    </lineage>
</organism>
<protein>
    <submittedName>
        <fullName evidence="3">DUF1043 family protein</fullName>
    </submittedName>
</protein>
<feature type="compositionally biased region" description="Basic and acidic residues" evidence="1">
    <location>
        <begin position="139"/>
        <end position="151"/>
    </location>
</feature>
<dbReference type="RefSeq" id="WP_111606023.1">
    <property type="nucleotide sequence ID" value="NZ_BMLJ01000003.1"/>
</dbReference>
<dbReference type="KEGG" id="mard:IBG28_08765"/>
<evidence type="ECO:0000256" key="1">
    <source>
        <dbReference type="SAM" id="MobiDB-lite"/>
    </source>
</evidence>
<feature type="region of interest" description="Disordered" evidence="1">
    <location>
        <begin position="126"/>
        <end position="151"/>
    </location>
</feature>
<dbReference type="OrthoDB" id="6106639at2"/>
<dbReference type="AlphaFoldDB" id="A0A7H1JB08"/>
<accession>A0A7H1JB08</accession>
<dbReference type="Pfam" id="PF06295">
    <property type="entry name" value="ZapG-like"/>
    <property type="match status" value="1"/>
</dbReference>
<sequence>MNLEEFNIIIFITGIIIGCVATLALKSYIAKNNRKQTDSSSNIITMKTLQQELDSKQVIIDNFFADSNQHLITVEKRLAELRNCLAENASQLSNIHVESSATGELNQTSEFSDSVEPPRDYALKHGKEPGMLSENFGLENRDLDLEPKRTM</sequence>
<evidence type="ECO:0000313" key="4">
    <source>
        <dbReference type="Proteomes" id="UP000516370"/>
    </source>
</evidence>
<feature type="transmembrane region" description="Helical" evidence="2">
    <location>
        <begin position="6"/>
        <end position="25"/>
    </location>
</feature>
<dbReference type="Proteomes" id="UP000516370">
    <property type="component" value="Chromosome"/>
</dbReference>
<keyword evidence="2" id="KW-0812">Transmembrane</keyword>
<name>A0A7H1JB08_9GAMM</name>
<evidence type="ECO:0000256" key="2">
    <source>
        <dbReference type="SAM" id="Phobius"/>
    </source>
</evidence>
<reference evidence="3 4" key="1">
    <citation type="submission" date="2020-09" db="EMBL/GenBank/DDBJ databases">
        <title>Complete genome sequence of an Arctic sea ice bacterium Marinomonas arctica BSI20414.</title>
        <authorList>
            <person name="Liao L."/>
            <person name="Chen B."/>
        </authorList>
    </citation>
    <scope>NUCLEOTIDE SEQUENCE [LARGE SCALE GENOMIC DNA]</scope>
    <source>
        <strain evidence="3 4">BSI20414</strain>
    </source>
</reference>
<proteinExistence type="predicted"/>
<evidence type="ECO:0000313" key="3">
    <source>
        <dbReference type="EMBL" id="QNT07674.1"/>
    </source>
</evidence>
<dbReference type="InterPro" id="IPR009386">
    <property type="entry name" value="ZapG-like"/>
</dbReference>
<keyword evidence="2" id="KW-0472">Membrane</keyword>